<evidence type="ECO:0000256" key="1">
    <source>
        <dbReference type="SAM" id="SignalP"/>
    </source>
</evidence>
<protein>
    <submittedName>
        <fullName evidence="2">Uncharacterized protein</fullName>
    </submittedName>
</protein>
<dbReference type="Proteomes" id="UP001303046">
    <property type="component" value="Unassembled WGS sequence"/>
</dbReference>
<feature type="chain" id="PRO_5045319512" evidence="1">
    <location>
        <begin position="18"/>
        <end position="81"/>
    </location>
</feature>
<dbReference type="EMBL" id="JAVFWL010000001">
    <property type="protein sequence ID" value="KAK6729621.1"/>
    <property type="molecule type" value="Genomic_DNA"/>
</dbReference>
<reference evidence="2 3" key="1">
    <citation type="submission" date="2023-08" db="EMBL/GenBank/DDBJ databases">
        <title>A Necator americanus chromosomal reference genome.</title>
        <authorList>
            <person name="Ilik V."/>
            <person name="Petrzelkova K.J."/>
            <person name="Pardy F."/>
            <person name="Fuh T."/>
            <person name="Niatou-Singa F.S."/>
            <person name="Gouil Q."/>
            <person name="Baker L."/>
            <person name="Ritchie M.E."/>
            <person name="Jex A.R."/>
            <person name="Gazzola D."/>
            <person name="Li H."/>
            <person name="Toshio Fujiwara R."/>
            <person name="Zhan B."/>
            <person name="Aroian R.V."/>
            <person name="Pafco B."/>
            <person name="Schwarz E.M."/>
        </authorList>
    </citation>
    <scope>NUCLEOTIDE SEQUENCE [LARGE SCALE GENOMIC DNA]</scope>
    <source>
        <strain evidence="2 3">Aroian</strain>
        <tissue evidence="2">Whole animal</tissue>
    </source>
</reference>
<comment type="caution">
    <text evidence="2">The sequence shown here is derived from an EMBL/GenBank/DDBJ whole genome shotgun (WGS) entry which is preliminary data.</text>
</comment>
<gene>
    <name evidence="2" type="primary">Necator_chrI.g2707</name>
    <name evidence="2" type="ORF">RB195_006579</name>
</gene>
<feature type="signal peptide" evidence="1">
    <location>
        <begin position="1"/>
        <end position="17"/>
    </location>
</feature>
<name>A0ABR1BTA6_NECAM</name>
<organism evidence="2 3">
    <name type="scientific">Necator americanus</name>
    <name type="common">Human hookworm</name>
    <dbReference type="NCBI Taxonomy" id="51031"/>
    <lineage>
        <taxon>Eukaryota</taxon>
        <taxon>Metazoa</taxon>
        <taxon>Ecdysozoa</taxon>
        <taxon>Nematoda</taxon>
        <taxon>Chromadorea</taxon>
        <taxon>Rhabditida</taxon>
        <taxon>Rhabditina</taxon>
        <taxon>Rhabditomorpha</taxon>
        <taxon>Strongyloidea</taxon>
        <taxon>Ancylostomatidae</taxon>
        <taxon>Bunostominae</taxon>
        <taxon>Necator</taxon>
    </lineage>
</organism>
<sequence>MRVVVGFLLLWLRTAGCSWIFSGIPLRELDEARDIGRKAKVEFLNKIVGQADHLKSFTENPQYSYSHVVFFHLFPPILVCF</sequence>
<keyword evidence="3" id="KW-1185">Reference proteome</keyword>
<accession>A0ABR1BTA6</accession>
<proteinExistence type="predicted"/>
<evidence type="ECO:0000313" key="3">
    <source>
        <dbReference type="Proteomes" id="UP001303046"/>
    </source>
</evidence>
<evidence type="ECO:0000313" key="2">
    <source>
        <dbReference type="EMBL" id="KAK6729621.1"/>
    </source>
</evidence>
<keyword evidence="1" id="KW-0732">Signal</keyword>